<dbReference type="PROSITE" id="PS50157">
    <property type="entry name" value="ZINC_FINGER_C2H2_2"/>
    <property type="match status" value="7"/>
</dbReference>
<protein>
    <recommendedName>
        <fullName evidence="7">C2H2-type domain-containing protein</fullName>
    </recommendedName>
</protein>
<dbReference type="FunFam" id="3.30.160.60:FF:000303">
    <property type="entry name" value="Zinc finger protein 41"/>
    <property type="match status" value="1"/>
</dbReference>
<sequence>MDFEKCDYLKEFCTNIPLIILPSTLWNIHVDPQYRYVAIVHIQVQSFSKLIIDKGILLTNSSTLIKTSFFIQNDLIHIPKLTNCIATVSDLSRLIQIVHELKICPNVAQVNCNKYVEFNKYNEFCTLCTDELNLQLACVNSSSDDLEKDETFSPENEIDAEIYEKPKTENNFTCDVCSKCFTEETHLLQHLPSHSKENPYVCEICNKISSRRSIHEKHLQTHSHEKPHLCNICGKTFCQGYRMKDHLITHSMERPFECQICQKVFAKSYNLKLHQKTHSGVRPYVCSICGKTYTTQSNLTTHVRSVHTKEKPHACSKCDMTFVHPRNLRLHMLKHTGEKPYSCMICDKSFAKKIHLTIHLRIHTGEKPHLCTICGKGFTTTGETIDCFKCVSLNNDYKPCEDPFHNNYTLDIYESPCMGGKKGRDGVFPATSCIKIAGTFEDNGDTIVVRGCALDSGTLTTDTEVVRLSHCGGFYYDNRYVKGCVQSCNEADACNDARLISPLHFSLFSILILKYLFSHLK</sequence>
<dbReference type="PANTHER" id="PTHR23235">
    <property type="entry name" value="KRUEPPEL-LIKE TRANSCRIPTION FACTOR"/>
    <property type="match status" value="1"/>
</dbReference>
<dbReference type="Pfam" id="PF00096">
    <property type="entry name" value="zf-C2H2"/>
    <property type="match status" value="4"/>
</dbReference>
<evidence type="ECO:0000313" key="8">
    <source>
        <dbReference type="EMBL" id="KAK4880902.1"/>
    </source>
</evidence>
<dbReference type="GO" id="GO:0008270">
    <property type="term" value="F:zinc ion binding"/>
    <property type="evidence" value="ECO:0007669"/>
    <property type="project" value="UniProtKB-KW"/>
</dbReference>
<dbReference type="FunFam" id="3.30.160.60:FF:000534">
    <property type="entry name" value="zinc finger protein 674"/>
    <property type="match status" value="1"/>
</dbReference>
<dbReference type="EMBL" id="JARPUR010000002">
    <property type="protein sequence ID" value="KAK4880902.1"/>
    <property type="molecule type" value="Genomic_DNA"/>
</dbReference>
<dbReference type="GO" id="GO:0000978">
    <property type="term" value="F:RNA polymerase II cis-regulatory region sequence-specific DNA binding"/>
    <property type="evidence" value="ECO:0007669"/>
    <property type="project" value="TreeGrafter"/>
</dbReference>
<keyword evidence="5" id="KW-0539">Nucleus</keyword>
<evidence type="ECO:0000256" key="4">
    <source>
        <dbReference type="ARBA" id="ARBA00022833"/>
    </source>
</evidence>
<evidence type="ECO:0000256" key="3">
    <source>
        <dbReference type="ARBA" id="ARBA00022771"/>
    </source>
</evidence>
<dbReference type="GO" id="GO:0032502">
    <property type="term" value="P:developmental process"/>
    <property type="evidence" value="ECO:0007669"/>
    <property type="project" value="UniProtKB-ARBA"/>
</dbReference>
<keyword evidence="9" id="KW-1185">Reference proteome</keyword>
<accession>A0AAN7PAD5</accession>
<feature type="domain" description="C2H2-type" evidence="7">
    <location>
        <begin position="200"/>
        <end position="227"/>
    </location>
</feature>
<dbReference type="SMART" id="SM00355">
    <property type="entry name" value="ZnF_C2H2"/>
    <property type="match status" value="7"/>
</dbReference>
<proteinExistence type="predicted"/>
<gene>
    <name evidence="8" type="ORF">RN001_004221</name>
</gene>
<dbReference type="GO" id="GO:0000981">
    <property type="term" value="F:DNA-binding transcription factor activity, RNA polymerase II-specific"/>
    <property type="evidence" value="ECO:0007669"/>
    <property type="project" value="TreeGrafter"/>
</dbReference>
<dbReference type="SUPFAM" id="SSF57667">
    <property type="entry name" value="beta-beta-alpha zinc fingers"/>
    <property type="match status" value="4"/>
</dbReference>
<evidence type="ECO:0000256" key="5">
    <source>
        <dbReference type="ARBA" id="ARBA00023242"/>
    </source>
</evidence>
<name>A0AAN7PAD5_9COLE</name>
<dbReference type="Proteomes" id="UP001353858">
    <property type="component" value="Unassembled WGS sequence"/>
</dbReference>
<evidence type="ECO:0000259" key="7">
    <source>
        <dbReference type="PROSITE" id="PS50157"/>
    </source>
</evidence>
<feature type="domain" description="C2H2-type" evidence="7">
    <location>
        <begin position="228"/>
        <end position="255"/>
    </location>
</feature>
<keyword evidence="3 6" id="KW-0863">Zinc-finger</keyword>
<dbReference type="AlphaFoldDB" id="A0AAN7PAD5"/>
<evidence type="ECO:0000256" key="6">
    <source>
        <dbReference type="PROSITE-ProRule" id="PRU00042"/>
    </source>
</evidence>
<dbReference type="PROSITE" id="PS00028">
    <property type="entry name" value="ZINC_FINGER_C2H2_1"/>
    <property type="match status" value="6"/>
</dbReference>
<organism evidence="8 9">
    <name type="scientific">Aquatica leii</name>
    <dbReference type="NCBI Taxonomy" id="1421715"/>
    <lineage>
        <taxon>Eukaryota</taxon>
        <taxon>Metazoa</taxon>
        <taxon>Ecdysozoa</taxon>
        <taxon>Arthropoda</taxon>
        <taxon>Hexapoda</taxon>
        <taxon>Insecta</taxon>
        <taxon>Pterygota</taxon>
        <taxon>Neoptera</taxon>
        <taxon>Endopterygota</taxon>
        <taxon>Coleoptera</taxon>
        <taxon>Polyphaga</taxon>
        <taxon>Elateriformia</taxon>
        <taxon>Elateroidea</taxon>
        <taxon>Lampyridae</taxon>
        <taxon>Luciolinae</taxon>
        <taxon>Aquatica</taxon>
    </lineage>
</organism>
<evidence type="ECO:0000256" key="1">
    <source>
        <dbReference type="ARBA" id="ARBA00022723"/>
    </source>
</evidence>
<feature type="domain" description="C2H2-type" evidence="7">
    <location>
        <begin position="284"/>
        <end position="312"/>
    </location>
</feature>
<dbReference type="FunFam" id="3.30.160.60:FF:001311">
    <property type="entry name" value="Zinc finger protein 668"/>
    <property type="match status" value="1"/>
</dbReference>
<dbReference type="Gene3D" id="3.30.160.60">
    <property type="entry name" value="Classic Zinc Finger"/>
    <property type="match status" value="8"/>
</dbReference>
<keyword evidence="1" id="KW-0479">Metal-binding</keyword>
<dbReference type="PANTHER" id="PTHR23235:SF142">
    <property type="entry name" value="ZINC FINGER PROTEIN 384"/>
    <property type="match status" value="1"/>
</dbReference>
<keyword evidence="4" id="KW-0862">Zinc</keyword>
<feature type="domain" description="C2H2-type" evidence="7">
    <location>
        <begin position="313"/>
        <end position="340"/>
    </location>
</feature>
<dbReference type="FunFam" id="3.30.160.60:FF:000202">
    <property type="entry name" value="Zinc finger protein 574"/>
    <property type="match status" value="1"/>
</dbReference>
<keyword evidence="2" id="KW-0677">Repeat</keyword>
<evidence type="ECO:0000313" key="9">
    <source>
        <dbReference type="Proteomes" id="UP001353858"/>
    </source>
</evidence>
<feature type="domain" description="C2H2-type" evidence="7">
    <location>
        <begin position="172"/>
        <end position="199"/>
    </location>
</feature>
<feature type="domain" description="C2H2-type" evidence="7">
    <location>
        <begin position="341"/>
        <end position="368"/>
    </location>
</feature>
<reference evidence="9" key="1">
    <citation type="submission" date="2023-01" db="EMBL/GenBank/DDBJ databases">
        <title>Key to firefly adult light organ development and bioluminescence: homeobox transcription factors regulate luciferase expression and transportation to peroxisome.</title>
        <authorList>
            <person name="Fu X."/>
        </authorList>
    </citation>
    <scope>NUCLEOTIDE SEQUENCE [LARGE SCALE GENOMIC DNA]</scope>
</reference>
<dbReference type="InterPro" id="IPR036236">
    <property type="entry name" value="Znf_C2H2_sf"/>
</dbReference>
<comment type="caution">
    <text evidence="8">The sequence shown here is derived from an EMBL/GenBank/DDBJ whole genome shotgun (WGS) entry which is preliminary data.</text>
</comment>
<evidence type="ECO:0000256" key="2">
    <source>
        <dbReference type="ARBA" id="ARBA00022737"/>
    </source>
</evidence>
<dbReference type="InterPro" id="IPR013087">
    <property type="entry name" value="Znf_C2H2_type"/>
</dbReference>
<feature type="domain" description="C2H2-type" evidence="7">
    <location>
        <begin position="256"/>
        <end position="283"/>
    </location>
</feature>